<keyword evidence="8" id="KW-1185">Reference proteome</keyword>
<organism evidence="7 8">
    <name type="scientific">Austwickia chelonae NBRC 105200</name>
    <dbReference type="NCBI Taxonomy" id="1184607"/>
    <lineage>
        <taxon>Bacteria</taxon>
        <taxon>Bacillati</taxon>
        <taxon>Actinomycetota</taxon>
        <taxon>Actinomycetes</taxon>
        <taxon>Micrococcales</taxon>
        <taxon>Dermatophilaceae</taxon>
        <taxon>Austwickia</taxon>
    </lineage>
</organism>
<evidence type="ECO:0000256" key="5">
    <source>
        <dbReference type="SAM" id="Phobius"/>
    </source>
</evidence>
<dbReference type="GO" id="GO:0016020">
    <property type="term" value="C:membrane"/>
    <property type="evidence" value="ECO:0007669"/>
    <property type="project" value="UniProtKB-SubCell"/>
</dbReference>
<dbReference type="OrthoDB" id="9807874at2"/>
<feature type="domain" description="Peptidase S54 rhomboid" evidence="6">
    <location>
        <begin position="111"/>
        <end position="254"/>
    </location>
</feature>
<dbReference type="Proteomes" id="UP000008495">
    <property type="component" value="Unassembled WGS sequence"/>
</dbReference>
<dbReference type="AlphaFoldDB" id="K6UNM1"/>
<protein>
    <submittedName>
        <fullName evidence="7">Putative peptidase</fullName>
    </submittedName>
</protein>
<feature type="transmembrane region" description="Helical" evidence="5">
    <location>
        <begin position="240"/>
        <end position="257"/>
    </location>
</feature>
<dbReference type="GO" id="GO:0004252">
    <property type="term" value="F:serine-type endopeptidase activity"/>
    <property type="evidence" value="ECO:0007669"/>
    <property type="project" value="InterPro"/>
</dbReference>
<dbReference type="eggNOG" id="COG0705">
    <property type="taxonomic scope" value="Bacteria"/>
</dbReference>
<dbReference type="InterPro" id="IPR050925">
    <property type="entry name" value="Rhomboid_protease_S54"/>
</dbReference>
<dbReference type="InterPro" id="IPR035952">
    <property type="entry name" value="Rhomboid-like_sf"/>
</dbReference>
<feature type="transmembrane region" description="Helical" evidence="5">
    <location>
        <begin position="264"/>
        <end position="287"/>
    </location>
</feature>
<dbReference type="STRING" id="100225.SAMN05421595_2947"/>
<evidence type="ECO:0000259" key="6">
    <source>
        <dbReference type="Pfam" id="PF01694"/>
    </source>
</evidence>
<comment type="caution">
    <text evidence="7">The sequence shown here is derived from an EMBL/GenBank/DDBJ whole genome shotgun (WGS) entry which is preliminary data.</text>
</comment>
<evidence type="ECO:0000256" key="1">
    <source>
        <dbReference type="ARBA" id="ARBA00004141"/>
    </source>
</evidence>
<keyword evidence="4 5" id="KW-0472">Membrane</keyword>
<feature type="transmembrane region" description="Helical" evidence="5">
    <location>
        <begin position="151"/>
        <end position="173"/>
    </location>
</feature>
<name>K6UNM1_9MICO</name>
<feature type="transmembrane region" description="Helical" evidence="5">
    <location>
        <begin position="75"/>
        <end position="106"/>
    </location>
</feature>
<dbReference type="SUPFAM" id="SSF144091">
    <property type="entry name" value="Rhomboid-like"/>
    <property type="match status" value="1"/>
</dbReference>
<keyword evidence="2 5" id="KW-0812">Transmembrane</keyword>
<gene>
    <name evidence="7" type="ORF">AUCHE_18_00870</name>
</gene>
<evidence type="ECO:0000256" key="4">
    <source>
        <dbReference type="ARBA" id="ARBA00023136"/>
    </source>
</evidence>
<dbReference type="CDD" id="cd19756">
    <property type="entry name" value="Bbox2"/>
    <property type="match status" value="1"/>
</dbReference>
<keyword evidence="3 5" id="KW-1133">Transmembrane helix</keyword>
<comment type="subcellular location">
    <subcellularLocation>
        <location evidence="1">Membrane</location>
        <topology evidence="1">Multi-pass membrane protein</topology>
    </subcellularLocation>
</comment>
<evidence type="ECO:0000313" key="8">
    <source>
        <dbReference type="Proteomes" id="UP000008495"/>
    </source>
</evidence>
<feature type="transmembrane region" description="Helical" evidence="5">
    <location>
        <begin position="185"/>
        <end position="205"/>
    </location>
</feature>
<proteinExistence type="predicted"/>
<dbReference type="PANTHER" id="PTHR43731:SF9">
    <property type="entry name" value="SLR1461 PROTEIN"/>
    <property type="match status" value="1"/>
</dbReference>
<evidence type="ECO:0000256" key="3">
    <source>
        <dbReference type="ARBA" id="ARBA00022989"/>
    </source>
</evidence>
<dbReference type="Pfam" id="PF01694">
    <property type="entry name" value="Rhomboid"/>
    <property type="match status" value="1"/>
</dbReference>
<evidence type="ECO:0000313" key="7">
    <source>
        <dbReference type="EMBL" id="GAB79086.1"/>
    </source>
</evidence>
<accession>K6UNM1</accession>
<dbReference type="InterPro" id="IPR022764">
    <property type="entry name" value="Peptidase_S54_rhomboid_dom"/>
</dbReference>
<dbReference type="Gene3D" id="1.20.1540.10">
    <property type="entry name" value="Rhomboid-like"/>
    <property type="match status" value="1"/>
</dbReference>
<sequence length="297" mass="31403">MTTPYGAPSPVSGPMCPRHQGVLTYVTCQRCGRPVCPRCQVPASVGVHCVDCSAESRRNRPAAVRRALSAEAAPYVTYGFTAVICVVYVVQLLVPSLTLQMALVPLLTWREPWRLLTSALVHDPNFPLHLVGNALLLVLLGRVVEPALGHLRYAVMCVLSALGGSVAIVWMSAPPDNPMTRDLSWVTPVLGSSAIGYGLMCALLVREMRGRGDVRGVTVLIVLNVAFSLMMPNVSWQGHLGGAVAGAVATWLLSAVGSPLRPKALAWAVGGVGSLLMVGAVVARFAVISPYWGGFSG</sequence>
<feature type="transmembrane region" description="Helical" evidence="5">
    <location>
        <begin position="126"/>
        <end position="144"/>
    </location>
</feature>
<reference evidence="7 8" key="1">
    <citation type="submission" date="2012-08" db="EMBL/GenBank/DDBJ databases">
        <title>Whole genome shotgun sequence of Austwickia chelonae NBRC 105200.</title>
        <authorList>
            <person name="Yoshida I."/>
            <person name="Hosoyama A."/>
            <person name="Tsuchikane K."/>
            <person name="Katsumata H."/>
            <person name="Ando Y."/>
            <person name="Ohji S."/>
            <person name="Hamada M."/>
            <person name="Tamura T."/>
            <person name="Yamazoe A."/>
            <person name="Yamazaki S."/>
            <person name="Fujita N."/>
        </authorList>
    </citation>
    <scope>NUCLEOTIDE SEQUENCE [LARGE SCALE GENOMIC DNA]</scope>
    <source>
        <strain evidence="7 8">NBRC 105200</strain>
    </source>
</reference>
<dbReference type="EMBL" id="BAGZ01000018">
    <property type="protein sequence ID" value="GAB79086.1"/>
    <property type="molecule type" value="Genomic_DNA"/>
</dbReference>
<evidence type="ECO:0000256" key="2">
    <source>
        <dbReference type="ARBA" id="ARBA00022692"/>
    </source>
</evidence>
<dbReference type="PANTHER" id="PTHR43731">
    <property type="entry name" value="RHOMBOID PROTEASE"/>
    <property type="match status" value="1"/>
</dbReference>
<dbReference type="SUPFAM" id="SSF57845">
    <property type="entry name" value="B-box zinc-binding domain"/>
    <property type="match status" value="1"/>
</dbReference>
<feature type="transmembrane region" description="Helical" evidence="5">
    <location>
        <begin position="217"/>
        <end position="234"/>
    </location>
</feature>